<dbReference type="Pfam" id="PF02311">
    <property type="entry name" value="AraC_binding"/>
    <property type="match status" value="1"/>
</dbReference>
<evidence type="ECO:0000256" key="2">
    <source>
        <dbReference type="ARBA" id="ARBA00023125"/>
    </source>
</evidence>
<evidence type="ECO:0000256" key="1">
    <source>
        <dbReference type="ARBA" id="ARBA00023015"/>
    </source>
</evidence>
<dbReference type="EMBL" id="CP035945">
    <property type="protein sequence ID" value="QBE96787.1"/>
    <property type="molecule type" value="Genomic_DNA"/>
</dbReference>
<dbReference type="PRINTS" id="PR00032">
    <property type="entry name" value="HTHARAC"/>
</dbReference>
<dbReference type="Proteomes" id="UP000289794">
    <property type="component" value="Chromosome"/>
</dbReference>
<dbReference type="InterPro" id="IPR018062">
    <property type="entry name" value="HTH_AraC-typ_CS"/>
</dbReference>
<dbReference type="PROSITE" id="PS00041">
    <property type="entry name" value="HTH_ARAC_FAMILY_1"/>
    <property type="match status" value="1"/>
</dbReference>
<proteinExistence type="predicted"/>
<keyword evidence="2" id="KW-0238">DNA-binding</keyword>
<dbReference type="AlphaFoldDB" id="A0A4P6M0J3"/>
<dbReference type="KEGG" id="bpro:PMF13cell1_02334"/>
<evidence type="ECO:0000313" key="6">
    <source>
        <dbReference type="Proteomes" id="UP000289794"/>
    </source>
</evidence>
<name>A0A4P6M0J3_9FIRM</name>
<dbReference type="RefSeq" id="WP_130180813.1">
    <property type="nucleotide sequence ID" value="NZ_CP035945.1"/>
</dbReference>
<dbReference type="Pfam" id="PF12833">
    <property type="entry name" value="HTH_18"/>
    <property type="match status" value="1"/>
</dbReference>
<organism evidence="5 6">
    <name type="scientific">Blautia producta</name>
    <dbReference type="NCBI Taxonomy" id="33035"/>
    <lineage>
        <taxon>Bacteria</taxon>
        <taxon>Bacillati</taxon>
        <taxon>Bacillota</taxon>
        <taxon>Clostridia</taxon>
        <taxon>Lachnospirales</taxon>
        <taxon>Lachnospiraceae</taxon>
        <taxon>Blautia</taxon>
    </lineage>
</organism>
<protein>
    <submittedName>
        <fullName evidence="5">Melibiose operon regulatory protein</fullName>
    </submittedName>
</protein>
<dbReference type="SMART" id="SM00342">
    <property type="entry name" value="HTH_ARAC"/>
    <property type="match status" value="1"/>
</dbReference>
<dbReference type="GO" id="GO:0003700">
    <property type="term" value="F:DNA-binding transcription factor activity"/>
    <property type="evidence" value="ECO:0007669"/>
    <property type="project" value="InterPro"/>
</dbReference>
<accession>A0A4P6M0J3</accession>
<dbReference type="Gene3D" id="1.10.10.60">
    <property type="entry name" value="Homeodomain-like"/>
    <property type="match status" value="2"/>
</dbReference>
<keyword evidence="3" id="KW-0804">Transcription</keyword>
<dbReference type="InterPro" id="IPR014710">
    <property type="entry name" value="RmlC-like_jellyroll"/>
</dbReference>
<keyword evidence="1" id="KW-0805">Transcription regulation</keyword>
<sequence length="296" mass="34318">MEHDPGMNLRFKAFLDNESQDSVELALNYCGIEECRPGYFHSPPKRSIYLIHIILRGKGILEIDDQTFHLGENDAFLIPPYRKGSYRADQEEPWVYMWIGFSGLKAYECLAKAGFGQQRLVRQVACTERLHGIIRKMLEIPQLTLVNELRRNSMMQWFLSELIEEYQVLHKNQDTYSYSAAAYVNYAKEFLAENYNRKVKVNDLAERIGINRSYLAKSFKKMIGCSPQQFLVNLRMEKAVTMLKNTEFPINQIAAEVGYENPLTFSKIFKQRYGISPKNYRGSASSFPTVQNDCVE</sequence>
<dbReference type="PANTHER" id="PTHR43280:SF30">
    <property type="entry name" value="MMSAB OPERON REGULATORY PROTEIN"/>
    <property type="match status" value="1"/>
</dbReference>
<dbReference type="InterPro" id="IPR003313">
    <property type="entry name" value="AraC-bd"/>
</dbReference>
<dbReference type="InterPro" id="IPR037923">
    <property type="entry name" value="HTH-like"/>
</dbReference>
<feature type="domain" description="HTH araC/xylS-type" evidence="4">
    <location>
        <begin position="185"/>
        <end position="283"/>
    </location>
</feature>
<dbReference type="GO" id="GO:0043565">
    <property type="term" value="F:sequence-specific DNA binding"/>
    <property type="evidence" value="ECO:0007669"/>
    <property type="project" value="InterPro"/>
</dbReference>
<reference evidence="5 6" key="1">
    <citation type="submission" date="2019-01" db="EMBL/GenBank/DDBJ databases">
        <title>PMF-metabolizing Aryl O-demethylase.</title>
        <authorList>
            <person name="Kim M."/>
        </authorList>
    </citation>
    <scope>NUCLEOTIDE SEQUENCE [LARGE SCALE GENOMIC DNA]</scope>
    <source>
        <strain evidence="5 6">PMF1</strain>
    </source>
</reference>
<dbReference type="InterPro" id="IPR009057">
    <property type="entry name" value="Homeodomain-like_sf"/>
</dbReference>
<dbReference type="InterPro" id="IPR020449">
    <property type="entry name" value="Tscrpt_reg_AraC-type_HTH"/>
</dbReference>
<evidence type="ECO:0000256" key="3">
    <source>
        <dbReference type="ARBA" id="ARBA00023163"/>
    </source>
</evidence>
<dbReference type="SUPFAM" id="SSF51215">
    <property type="entry name" value="Regulatory protein AraC"/>
    <property type="match status" value="1"/>
</dbReference>
<dbReference type="Gene3D" id="2.60.120.10">
    <property type="entry name" value="Jelly Rolls"/>
    <property type="match status" value="1"/>
</dbReference>
<gene>
    <name evidence="5" type="primary">melR_8</name>
    <name evidence="5" type="ORF">PMF13cell1_02334</name>
</gene>
<dbReference type="PROSITE" id="PS01124">
    <property type="entry name" value="HTH_ARAC_FAMILY_2"/>
    <property type="match status" value="1"/>
</dbReference>
<dbReference type="PANTHER" id="PTHR43280">
    <property type="entry name" value="ARAC-FAMILY TRANSCRIPTIONAL REGULATOR"/>
    <property type="match status" value="1"/>
</dbReference>
<dbReference type="CDD" id="cd06986">
    <property type="entry name" value="cupin_MmsR-like_N"/>
    <property type="match status" value="1"/>
</dbReference>
<dbReference type="SUPFAM" id="SSF46689">
    <property type="entry name" value="Homeodomain-like"/>
    <property type="match status" value="2"/>
</dbReference>
<evidence type="ECO:0000313" key="5">
    <source>
        <dbReference type="EMBL" id="QBE96787.1"/>
    </source>
</evidence>
<dbReference type="InterPro" id="IPR018060">
    <property type="entry name" value="HTH_AraC"/>
</dbReference>
<evidence type="ECO:0000259" key="4">
    <source>
        <dbReference type="PROSITE" id="PS01124"/>
    </source>
</evidence>